<evidence type="ECO:0008006" key="4">
    <source>
        <dbReference type="Google" id="ProtNLM"/>
    </source>
</evidence>
<keyword evidence="3" id="KW-1185">Reference proteome</keyword>
<reference evidence="2" key="2">
    <citation type="submission" date="2023-08" db="EMBL/GenBank/DDBJ databases">
        <authorList>
            <person name="Luo J."/>
        </authorList>
    </citation>
    <scope>NUCLEOTIDE SEQUENCE</scope>
    <source>
        <strain evidence="2">DSM 25064</strain>
    </source>
</reference>
<dbReference type="Proteomes" id="UP001178354">
    <property type="component" value="Unassembled WGS sequence"/>
</dbReference>
<feature type="compositionally biased region" description="Acidic residues" evidence="1">
    <location>
        <begin position="87"/>
        <end position="96"/>
    </location>
</feature>
<dbReference type="EMBL" id="JAUUUU010000002">
    <property type="protein sequence ID" value="MDP1520551.1"/>
    <property type="molecule type" value="Genomic_DNA"/>
</dbReference>
<feature type="compositionally biased region" description="Low complexity" evidence="1">
    <location>
        <begin position="73"/>
        <end position="86"/>
    </location>
</feature>
<gene>
    <name evidence="2" type="ORF">Q8A57_06155</name>
</gene>
<name>A0AAW8B1N9_9GAMM</name>
<evidence type="ECO:0000313" key="3">
    <source>
        <dbReference type="Proteomes" id="UP001178354"/>
    </source>
</evidence>
<protein>
    <recommendedName>
        <fullName evidence="4">30S ribosomal protein S16</fullName>
    </recommendedName>
</protein>
<feature type="region of interest" description="Disordered" evidence="1">
    <location>
        <begin position="50"/>
        <end position="96"/>
    </location>
</feature>
<evidence type="ECO:0000256" key="1">
    <source>
        <dbReference type="SAM" id="MobiDB-lite"/>
    </source>
</evidence>
<organism evidence="2 3">
    <name type="scientific">Porticoccus litoralis</name>
    <dbReference type="NCBI Taxonomy" id="434086"/>
    <lineage>
        <taxon>Bacteria</taxon>
        <taxon>Pseudomonadati</taxon>
        <taxon>Pseudomonadota</taxon>
        <taxon>Gammaproteobacteria</taxon>
        <taxon>Cellvibrionales</taxon>
        <taxon>Porticoccaceae</taxon>
        <taxon>Porticoccus</taxon>
    </lineage>
</organism>
<comment type="caution">
    <text evidence="2">The sequence shown here is derived from an EMBL/GenBank/DDBJ whole genome shotgun (WGS) entry which is preliminary data.</text>
</comment>
<reference evidence="2" key="1">
    <citation type="journal article" date="2010" name="Int. J. Syst. Evol. Microbiol.">
        <title>Porticoccus litoralis gen. nov., sp. nov., a gammaproteobacterium isolated from the Yellow Sea.</title>
        <authorList>
            <person name="Oh H.M."/>
            <person name="Kim H."/>
            <person name="Kim K.M."/>
            <person name="Min G.S."/>
            <person name="Cho J.C."/>
        </authorList>
    </citation>
    <scope>NUCLEOTIDE SEQUENCE</scope>
    <source>
        <strain evidence="2">DSM 25064</strain>
    </source>
</reference>
<proteinExistence type="predicted"/>
<evidence type="ECO:0000313" key="2">
    <source>
        <dbReference type="EMBL" id="MDP1520551.1"/>
    </source>
</evidence>
<accession>A0AAW8B1N9</accession>
<sequence>MKVLKKTAEYTVYQKRSGRYAVVDADKNTVNGDEKVAILIAEGFVTQAAPKVEEAPAEEAPAEEAPAEEAPAEEAPAGEAPAGEAPAAEDEEPKAE</sequence>
<feature type="compositionally biased region" description="Acidic residues" evidence="1">
    <location>
        <begin position="55"/>
        <end position="72"/>
    </location>
</feature>
<dbReference type="AlphaFoldDB" id="A0AAW8B1N9"/>
<dbReference type="RefSeq" id="WP_305170096.1">
    <property type="nucleotide sequence ID" value="NZ_JAUUUU010000002.1"/>
</dbReference>